<evidence type="ECO:0000256" key="3">
    <source>
        <dbReference type="SAM" id="MobiDB-lite"/>
    </source>
</evidence>
<comment type="similarity">
    <text evidence="2">Belongs to the prokaryotic Ku family.</text>
</comment>
<dbReference type="NCBIfam" id="TIGR02772">
    <property type="entry name" value="Ku_bact"/>
    <property type="match status" value="1"/>
</dbReference>
<dbReference type="GO" id="GO:0006310">
    <property type="term" value="P:DNA recombination"/>
    <property type="evidence" value="ECO:0007669"/>
    <property type="project" value="UniProtKB-KW"/>
</dbReference>
<feature type="compositionally biased region" description="Basic residues" evidence="3">
    <location>
        <begin position="296"/>
        <end position="320"/>
    </location>
</feature>
<reference evidence="5 6" key="1">
    <citation type="submission" date="2019-04" db="EMBL/GenBank/DDBJ databases">
        <title>Microbes associate with the intestines of laboratory mice.</title>
        <authorList>
            <person name="Navarre W."/>
            <person name="Wong E."/>
            <person name="Huang K."/>
            <person name="Tropini C."/>
            <person name="Ng K."/>
            <person name="Yu B."/>
        </authorList>
    </citation>
    <scope>NUCLEOTIDE SEQUENCE [LARGE SCALE GENOMIC DNA]</scope>
    <source>
        <strain evidence="5 6">NM62_B4-13</strain>
    </source>
</reference>
<evidence type="ECO:0000259" key="4">
    <source>
        <dbReference type="SMART" id="SM00559"/>
    </source>
</evidence>
<keyword evidence="2" id="KW-0227">DNA damage</keyword>
<dbReference type="EMBL" id="SRYW01000009">
    <property type="protein sequence ID" value="TGY33635.1"/>
    <property type="molecule type" value="Genomic_DNA"/>
</dbReference>
<name>A0A4S2CYD0_STEMA</name>
<dbReference type="Proteomes" id="UP000306631">
    <property type="component" value="Unassembled WGS sequence"/>
</dbReference>
<organism evidence="5 6">
    <name type="scientific">Stenotrophomonas maltophilia</name>
    <name type="common">Pseudomonas maltophilia</name>
    <name type="synonym">Xanthomonas maltophilia</name>
    <dbReference type="NCBI Taxonomy" id="40324"/>
    <lineage>
        <taxon>Bacteria</taxon>
        <taxon>Pseudomonadati</taxon>
        <taxon>Pseudomonadota</taxon>
        <taxon>Gammaproteobacteria</taxon>
        <taxon>Lysobacterales</taxon>
        <taxon>Lysobacteraceae</taxon>
        <taxon>Stenotrophomonas</taxon>
        <taxon>Stenotrophomonas maltophilia group</taxon>
    </lineage>
</organism>
<evidence type="ECO:0000256" key="1">
    <source>
        <dbReference type="ARBA" id="ARBA00023125"/>
    </source>
</evidence>
<dbReference type="PANTHER" id="PTHR41251:SF1">
    <property type="entry name" value="NON-HOMOLOGOUS END JOINING PROTEIN KU"/>
    <property type="match status" value="1"/>
</dbReference>
<dbReference type="RefSeq" id="WP_136005439.1">
    <property type="nucleotide sequence ID" value="NZ_SRYW01000009.1"/>
</dbReference>
<proteinExistence type="inferred from homology"/>
<comment type="function">
    <text evidence="2">With LigD forms a non-homologous end joining (NHEJ) DNA repair enzyme, which repairs dsDNA breaks with reduced fidelity. Binds linear dsDNA with 5'- and 3'- overhangs but not closed circular dsDNA nor ssDNA. Recruits and stimulates the ligase activity of LigD.</text>
</comment>
<dbReference type="CDD" id="cd00789">
    <property type="entry name" value="KU_like"/>
    <property type="match status" value="1"/>
</dbReference>
<dbReference type="InterPro" id="IPR006164">
    <property type="entry name" value="DNA_bd_Ku70/Ku80"/>
</dbReference>
<sequence>MARPIWSGSLSFGLLNIPVSLMSGERRTDLSFRMLDSRDKKPIRFERVNADTGEEVPWKDIVKAFEYDKGSYVVVEKEDIAAAAPETHESVDVEAFVDASSIGLRFFEKPYILVPGKKAEKGYVLLRETLRETGKVGIARVVIRTREYLCAVMPEGDALVLILLRYPQELVAPDDYKLPAGQTGDYRIAPKEMEMAKQLINSMTSEWAPDSYHDEFRERLSAIIQKRVKDVGATTKFEEPVHPEDAATNVVDFMSLLQKSLETNKRTPAKSLPVKTASKSQARSGKEKEKVAPAKRASKKVSPKTKATKKAPAKRTRKSA</sequence>
<gene>
    <name evidence="2" type="primary">ku</name>
    <name evidence="5" type="ORF">E5352_11890</name>
</gene>
<keyword evidence="2" id="KW-0233">DNA recombination</keyword>
<accession>A0A4S2CYD0</accession>
<comment type="subunit">
    <text evidence="2">Homodimer. Interacts with LigD.</text>
</comment>
<evidence type="ECO:0000256" key="2">
    <source>
        <dbReference type="HAMAP-Rule" id="MF_01875"/>
    </source>
</evidence>
<dbReference type="Pfam" id="PF02735">
    <property type="entry name" value="Ku"/>
    <property type="match status" value="1"/>
</dbReference>
<feature type="domain" description="Ku" evidence="4">
    <location>
        <begin position="53"/>
        <end position="187"/>
    </location>
</feature>
<feature type="region of interest" description="Disordered" evidence="3">
    <location>
        <begin position="262"/>
        <end position="320"/>
    </location>
</feature>
<evidence type="ECO:0000313" key="6">
    <source>
        <dbReference type="Proteomes" id="UP000306631"/>
    </source>
</evidence>
<dbReference type="InterPro" id="IPR016194">
    <property type="entry name" value="SPOC-like_C_dom_sf"/>
</dbReference>
<dbReference type="PIRSF" id="PIRSF006493">
    <property type="entry name" value="Prok_Ku"/>
    <property type="match status" value="1"/>
</dbReference>
<dbReference type="OrthoDB" id="9795084at2"/>
<dbReference type="PANTHER" id="PTHR41251">
    <property type="entry name" value="NON-HOMOLOGOUS END JOINING PROTEIN KU"/>
    <property type="match status" value="1"/>
</dbReference>
<dbReference type="GO" id="GO:0003690">
    <property type="term" value="F:double-stranded DNA binding"/>
    <property type="evidence" value="ECO:0007669"/>
    <property type="project" value="UniProtKB-UniRule"/>
</dbReference>
<keyword evidence="2" id="KW-0234">DNA repair</keyword>
<evidence type="ECO:0000313" key="5">
    <source>
        <dbReference type="EMBL" id="TGY33635.1"/>
    </source>
</evidence>
<comment type="caution">
    <text evidence="5">The sequence shown here is derived from an EMBL/GenBank/DDBJ whole genome shotgun (WGS) entry which is preliminary data.</text>
</comment>
<dbReference type="FunFam" id="2.40.290.10:FF:000004">
    <property type="entry name" value="Non-homologous end joining protein Ku"/>
    <property type="match status" value="1"/>
</dbReference>
<protein>
    <recommendedName>
        <fullName evidence="2">Non-homologous end joining protein Ku</fullName>
    </recommendedName>
</protein>
<dbReference type="AlphaFoldDB" id="A0A4S2CYD0"/>
<dbReference type="SUPFAM" id="SSF100939">
    <property type="entry name" value="SPOC domain-like"/>
    <property type="match status" value="1"/>
</dbReference>
<keyword evidence="1 2" id="KW-0238">DNA-binding</keyword>
<dbReference type="SMART" id="SM00559">
    <property type="entry name" value="Ku78"/>
    <property type="match status" value="1"/>
</dbReference>
<dbReference type="Gene3D" id="2.40.290.10">
    <property type="match status" value="1"/>
</dbReference>
<dbReference type="GO" id="GO:0006303">
    <property type="term" value="P:double-strand break repair via nonhomologous end joining"/>
    <property type="evidence" value="ECO:0007669"/>
    <property type="project" value="UniProtKB-UniRule"/>
</dbReference>
<dbReference type="HAMAP" id="MF_01875">
    <property type="entry name" value="Prokaryotic_Ku"/>
    <property type="match status" value="1"/>
</dbReference>
<dbReference type="InterPro" id="IPR009187">
    <property type="entry name" value="Prok_Ku"/>
</dbReference>